<dbReference type="AlphaFoldDB" id="A0A0H5PW80"/>
<dbReference type="Pfam" id="PF23343">
    <property type="entry name" value="REP_ORF2-G2P"/>
    <property type="match status" value="1"/>
</dbReference>
<protein>
    <recommendedName>
        <fullName evidence="1">Replication-associated protein ORF2/G2P domain-containing protein</fullName>
    </recommendedName>
</protein>
<feature type="domain" description="Replication-associated protein ORF2/G2P" evidence="1">
    <location>
        <begin position="121"/>
        <end position="256"/>
    </location>
</feature>
<reference evidence="2" key="1">
    <citation type="submission" date="2015-06" db="EMBL/GenBank/DDBJ databases">
        <authorList>
            <person name="Joergensen T."/>
        </authorList>
    </citation>
    <scope>NUCLEOTIDE SEQUENCE</scope>
    <source>
        <strain evidence="2">RGRH0073</strain>
    </source>
</reference>
<proteinExistence type="predicted"/>
<dbReference type="EMBL" id="LN852764">
    <property type="protein sequence ID" value="CRY93818.1"/>
    <property type="molecule type" value="Genomic_DNA"/>
</dbReference>
<evidence type="ECO:0000313" key="2">
    <source>
        <dbReference type="EMBL" id="CRY93818.1"/>
    </source>
</evidence>
<accession>A0A0H5PW80</accession>
<sequence>MGRTGFPLYSILGQYSVRGYAVEPWRKTGQQVRFPARIKRFPGGYLEIMAAERPIFHPPGWELSHKWDSKSPGVRDGVDAGDGVDDGVDAMEADKGASTVRSIRRARARVREIALANSFGHFVTLTLSPEKIDRYDDRAIIRKLSTWADNQVRRRGLRYVLVPERHQDGAVHFHGFLAWDGEGAVDNFVDSGTIKRPGIKKPRRPASEAQREEWLRAGGVPVFNVPTWSLGFSTAIPVYGDYAAAVAYCCKYIGKDMEGPDAPPGGAEAPALGGKIGGRWYYSGGRLRQPEVSYADLTVDAVADLPGGYQFAIPDAAMGMALWRGREADLRAPVAGVEDSKHEAN</sequence>
<reference evidence="2" key="2">
    <citation type="submission" date="2015-07" db="EMBL/GenBank/DDBJ databases">
        <title>Plasmids, circular viruses and viroids from rat gut.</title>
        <authorList>
            <person name="Jorgensen T.J."/>
            <person name="Hansen M.A."/>
            <person name="Xu Z."/>
            <person name="Tabak M.A."/>
            <person name="Sorensen S.J."/>
            <person name="Hansen L.H."/>
        </authorList>
    </citation>
    <scope>NUCLEOTIDE SEQUENCE</scope>
    <source>
        <strain evidence="2">RGRH0073</strain>
    </source>
</reference>
<dbReference type="InterPro" id="IPR056906">
    <property type="entry name" value="ORF2/G2P_dom"/>
</dbReference>
<organism evidence="2">
    <name type="scientific">uncultured prokaryote</name>
    <dbReference type="NCBI Taxonomy" id="198431"/>
    <lineage>
        <taxon>unclassified sequences</taxon>
        <taxon>environmental samples</taxon>
    </lineage>
</organism>
<evidence type="ECO:0000259" key="1">
    <source>
        <dbReference type="Pfam" id="PF23343"/>
    </source>
</evidence>
<name>A0A0H5PW80_9ZZZZ</name>